<feature type="region of interest" description="Disordered" evidence="1">
    <location>
        <begin position="56"/>
        <end position="114"/>
    </location>
</feature>
<name>A0ABY4ZZK8_9CAUL</name>
<evidence type="ECO:0000313" key="4">
    <source>
        <dbReference type="Proteomes" id="UP001057520"/>
    </source>
</evidence>
<keyword evidence="2" id="KW-0472">Membrane</keyword>
<feature type="compositionally biased region" description="Low complexity" evidence="1">
    <location>
        <begin position="74"/>
        <end position="91"/>
    </location>
</feature>
<accession>A0ABY4ZZK8</accession>
<evidence type="ECO:0000313" key="3">
    <source>
        <dbReference type="EMBL" id="USQ97930.1"/>
    </source>
</evidence>
<keyword evidence="4" id="KW-1185">Reference proteome</keyword>
<evidence type="ECO:0000256" key="2">
    <source>
        <dbReference type="SAM" id="Phobius"/>
    </source>
</evidence>
<dbReference type="EMBL" id="CP096040">
    <property type="protein sequence ID" value="USQ97930.1"/>
    <property type="molecule type" value="Genomic_DNA"/>
</dbReference>
<evidence type="ECO:0008006" key="5">
    <source>
        <dbReference type="Google" id="ProtNLM"/>
    </source>
</evidence>
<gene>
    <name evidence="3" type="ORF">MZV50_10485</name>
</gene>
<feature type="transmembrane region" description="Helical" evidence="2">
    <location>
        <begin position="9"/>
        <end position="30"/>
    </location>
</feature>
<evidence type="ECO:0000256" key="1">
    <source>
        <dbReference type="SAM" id="MobiDB-lite"/>
    </source>
</evidence>
<reference evidence="3 4" key="1">
    <citation type="submission" date="2022-04" db="EMBL/GenBank/DDBJ databases">
        <title>Genome sequence of soybean root-associated Caulobacter segnis RL271.</title>
        <authorList>
            <person name="Longley R."/>
            <person name="Bonito G."/>
            <person name="Trigodet F."/>
            <person name="Crosson S."/>
            <person name="Fiebig A."/>
        </authorList>
    </citation>
    <scope>NUCLEOTIDE SEQUENCE [LARGE SCALE GENOMIC DNA]</scope>
    <source>
        <strain evidence="3 4">RL271</strain>
    </source>
</reference>
<proteinExistence type="predicted"/>
<keyword evidence="2" id="KW-0812">Transmembrane</keyword>
<keyword evidence="2" id="KW-1133">Transmembrane helix</keyword>
<sequence>MSERRRNPFGWIVLGFVVGVLSAFGAMAFLTPSQDEYESHPIAIATAADDAAIEAMDAAPAAPRPAPRKIEISAPAPADPVAAPKPEPAVATSKDLDPQVADDAAAAGMTSRAQ</sequence>
<protein>
    <recommendedName>
        <fullName evidence="5">Sporulation protein</fullName>
    </recommendedName>
</protein>
<dbReference type="Proteomes" id="UP001057520">
    <property type="component" value="Chromosome"/>
</dbReference>
<organism evidence="3 4">
    <name type="scientific">Caulobacter segnis</name>
    <dbReference type="NCBI Taxonomy" id="88688"/>
    <lineage>
        <taxon>Bacteria</taxon>
        <taxon>Pseudomonadati</taxon>
        <taxon>Pseudomonadota</taxon>
        <taxon>Alphaproteobacteria</taxon>
        <taxon>Caulobacterales</taxon>
        <taxon>Caulobacteraceae</taxon>
        <taxon>Caulobacter</taxon>
    </lineage>
</organism>